<dbReference type="AlphaFoldDB" id="R2Y5V6"/>
<dbReference type="eggNOG" id="COG4925">
    <property type="taxonomic scope" value="Bacteria"/>
</dbReference>
<dbReference type="EMBL" id="ASWH01000002">
    <property type="protein sequence ID" value="EOW79464.1"/>
    <property type="molecule type" value="Genomic_DNA"/>
</dbReference>
<feature type="chain" id="PRO_5004366613" description="Cyclophilin-like domain-containing protein" evidence="1">
    <location>
        <begin position="22"/>
        <end position="151"/>
    </location>
</feature>
<feature type="signal peptide" evidence="1">
    <location>
        <begin position="1"/>
        <end position="21"/>
    </location>
</feature>
<accession>R2Y5V6</accession>
<evidence type="ECO:0000256" key="1">
    <source>
        <dbReference type="SAM" id="SignalP"/>
    </source>
</evidence>
<dbReference type="PATRIC" id="fig|1158614.3.peg.784"/>
<evidence type="ECO:0000313" key="5">
    <source>
        <dbReference type="Proteomes" id="UP000013750"/>
    </source>
</evidence>
<dbReference type="RefSeq" id="WP_010779206.1">
    <property type="nucleotide sequence ID" value="NZ_ASWH01000002.1"/>
</dbReference>
<dbReference type="SUPFAM" id="SSF50891">
    <property type="entry name" value="Cyclophilin-like"/>
    <property type="match status" value="1"/>
</dbReference>
<evidence type="ECO:0000313" key="4">
    <source>
        <dbReference type="EMBL" id="EOW79464.1"/>
    </source>
</evidence>
<protein>
    <recommendedName>
        <fullName evidence="2">Cyclophilin-like domain-containing protein</fullName>
    </recommendedName>
</protein>
<dbReference type="PROSITE" id="PS51257">
    <property type="entry name" value="PROKAR_LIPOPROTEIN"/>
    <property type="match status" value="1"/>
</dbReference>
<keyword evidence="6" id="KW-1185">Reference proteome</keyword>
<dbReference type="EMBL" id="AJDQ01000004">
    <property type="protein sequence ID" value="EOI57782.1"/>
    <property type="molecule type" value="Genomic_DNA"/>
</dbReference>
<dbReference type="Pfam" id="PF18050">
    <property type="entry name" value="Cyclophil_like2"/>
    <property type="match status" value="1"/>
</dbReference>
<evidence type="ECO:0000259" key="2">
    <source>
        <dbReference type="Pfam" id="PF18050"/>
    </source>
</evidence>
<evidence type="ECO:0000313" key="3">
    <source>
        <dbReference type="EMBL" id="EOI57782.1"/>
    </source>
</evidence>
<dbReference type="OrthoDB" id="9801466at2"/>
<feature type="domain" description="Cyclophilin-like" evidence="2">
    <location>
        <begin position="38"/>
        <end position="140"/>
    </location>
</feature>
<comment type="caution">
    <text evidence="3">The sequence shown here is derived from an EMBL/GenBank/DDBJ whole genome shotgun (WGS) entry which is preliminary data.</text>
</comment>
<reference evidence="4 6" key="2">
    <citation type="submission" date="2013-03" db="EMBL/GenBank/DDBJ databases">
        <title>The Genome Sequence of Enterococcus gilvus ATCC BAA-350 (PacBio/Illumina hybrid assembly).</title>
        <authorList>
            <consortium name="The Broad Institute Genomics Platform"/>
            <consortium name="The Broad Institute Genome Sequencing Center for Infectious Disease"/>
            <person name="Earl A."/>
            <person name="Russ C."/>
            <person name="Gilmore M."/>
            <person name="Surin D."/>
            <person name="Walker B."/>
            <person name="Young S."/>
            <person name="Zeng Q."/>
            <person name="Gargeya S."/>
            <person name="Fitzgerald M."/>
            <person name="Haas B."/>
            <person name="Abouelleil A."/>
            <person name="Allen A.W."/>
            <person name="Alvarado L."/>
            <person name="Arachchi H.M."/>
            <person name="Berlin A.M."/>
            <person name="Chapman S.B."/>
            <person name="Gainer-Dewar J."/>
            <person name="Goldberg J."/>
            <person name="Griggs A."/>
            <person name="Gujja S."/>
            <person name="Hansen M."/>
            <person name="Howarth C."/>
            <person name="Imamovic A."/>
            <person name="Ireland A."/>
            <person name="Larimer J."/>
            <person name="McCowan C."/>
            <person name="Murphy C."/>
            <person name="Pearson M."/>
            <person name="Poon T.W."/>
            <person name="Priest M."/>
            <person name="Roberts A."/>
            <person name="Saif S."/>
            <person name="Shea T."/>
            <person name="Sisk P."/>
            <person name="Sykes S."/>
            <person name="Wortman J."/>
            <person name="Nusbaum C."/>
            <person name="Birren B."/>
        </authorList>
    </citation>
    <scope>NUCLEOTIDE SEQUENCE [LARGE SCALE GENOMIC DNA]</scope>
    <source>
        <strain evidence="4 6">ATCC BAA-350</strain>
    </source>
</reference>
<organism evidence="3 5">
    <name type="scientific">Enterococcus gilvus ATCC BAA-350</name>
    <dbReference type="NCBI Taxonomy" id="1158614"/>
    <lineage>
        <taxon>Bacteria</taxon>
        <taxon>Bacillati</taxon>
        <taxon>Bacillota</taxon>
        <taxon>Bacilli</taxon>
        <taxon>Lactobacillales</taxon>
        <taxon>Enterococcaceae</taxon>
        <taxon>Enterococcus</taxon>
    </lineage>
</organism>
<gene>
    <name evidence="4" type="ORF">I592_03604</name>
    <name evidence="3" type="ORF">UKC_00757</name>
</gene>
<dbReference type="InterPro" id="IPR029000">
    <property type="entry name" value="Cyclophilin-like_dom_sf"/>
</dbReference>
<reference evidence="3 5" key="1">
    <citation type="submission" date="2013-02" db="EMBL/GenBank/DDBJ databases">
        <title>The Genome Sequence of Enterococcus gilvus ATCC BAA-350.</title>
        <authorList>
            <consortium name="The Broad Institute Genome Sequencing Platform"/>
            <consortium name="The Broad Institute Genome Sequencing Center for Infectious Disease"/>
            <person name="Earl A.M."/>
            <person name="Gilmore M.S."/>
            <person name="Lebreton F."/>
            <person name="Walker B."/>
            <person name="Young S.K."/>
            <person name="Zeng Q."/>
            <person name="Gargeya S."/>
            <person name="Fitzgerald M."/>
            <person name="Haas B."/>
            <person name="Abouelleil A."/>
            <person name="Alvarado L."/>
            <person name="Arachchi H.M."/>
            <person name="Berlin A.M."/>
            <person name="Chapman S.B."/>
            <person name="Dewar J."/>
            <person name="Goldberg J."/>
            <person name="Griggs A."/>
            <person name="Gujja S."/>
            <person name="Hansen M."/>
            <person name="Howarth C."/>
            <person name="Imamovic A."/>
            <person name="Larimer J."/>
            <person name="McCowan C."/>
            <person name="Murphy C."/>
            <person name="Neiman D."/>
            <person name="Pearson M."/>
            <person name="Priest M."/>
            <person name="Roberts A."/>
            <person name="Saif S."/>
            <person name="Shea T."/>
            <person name="Sisk P."/>
            <person name="Sykes S."/>
            <person name="Wortman J."/>
            <person name="Nusbaum C."/>
            <person name="Birren B."/>
        </authorList>
    </citation>
    <scope>NUCLEOTIDE SEQUENCE [LARGE SCALE GENOMIC DNA]</scope>
    <source>
        <strain evidence="3 5">ATCC BAA-350</strain>
    </source>
</reference>
<dbReference type="Proteomes" id="UP000014160">
    <property type="component" value="Unassembled WGS sequence"/>
</dbReference>
<dbReference type="HOGENOM" id="CLU_099043_0_0_9"/>
<evidence type="ECO:0000313" key="6">
    <source>
        <dbReference type="Proteomes" id="UP000014160"/>
    </source>
</evidence>
<dbReference type="InterPro" id="IPR041183">
    <property type="entry name" value="Cyclophilin-like"/>
</dbReference>
<keyword evidence="1" id="KW-0732">Signal</keyword>
<dbReference type="Proteomes" id="UP000013750">
    <property type="component" value="Unassembled WGS sequence"/>
</dbReference>
<dbReference type="Gene3D" id="2.40.100.20">
    <property type="match status" value="1"/>
</dbReference>
<sequence length="151" mass="17205">MSILRVILLFYITLAALTACAKPSVDTASISSNDTQWTMNGHPLQIELEDTEASWQLSEVLPDQFVMQDLNGNEKYYTLPKRLPTSETQVERIEAGDVMLYGNRTLVVFYRCFSTNYSYTRIGRVKNNEKLADQLGKGDAMVEPRSDERKE</sequence>
<name>R2Y5V6_9ENTE</name>
<proteinExistence type="predicted"/>